<dbReference type="EMBL" id="BARW01033996">
    <property type="protein sequence ID" value="GAJ02985.1"/>
    <property type="molecule type" value="Genomic_DNA"/>
</dbReference>
<name>X1VAY7_9ZZZZ</name>
<gene>
    <name evidence="1" type="ORF">S12H4_53411</name>
</gene>
<protein>
    <submittedName>
        <fullName evidence="1">Uncharacterized protein</fullName>
    </submittedName>
</protein>
<proteinExistence type="predicted"/>
<feature type="non-terminal residue" evidence="1">
    <location>
        <position position="1"/>
    </location>
</feature>
<comment type="caution">
    <text evidence="1">The sequence shown here is derived from an EMBL/GenBank/DDBJ whole genome shotgun (WGS) entry which is preliminary data.</text>
</comment>
<sequence length="29" mass="3126">IILIVLGKITTPLDVSHIELTAPNEKLIA</sequence>
<organism evidence="1">
    <name type="scientific">marine sediment metagenome</name>
    <dbReference type="NCBI Taxonomy" id="412755"/>
    <lineage>
        <taxon>unclassified sequences</taxon>
        <taxon>metagenomes</taxon>
        <taxon>ecological metagenomes</taxon>
    </lineage>
</organism>
<dbReference type="AlphaFoldDB" id="X1VAY7"/>
<accession>X1VAY7</accession>
<evidence type="ECO:0000313" key="1">
    <source>
        <dbReference type="EMBL" id="GAJ02985.1"/>
    </source>
</evidence>
<reference evidence="1" key="1">
    <citation type="journal article" date="2014" name="Front. Microbiol.">
        <title>High frequency of phylogenetically diverse reductive dehalogenase-homologous genes in deep subseafloor sedimentary metagenomes.</title>
        <authorList>
            <person name="Kawai M."/>
            <person name="Futagami T."/>
            <person name="Toyoda A."/>
            <person name="Takaki Y."/>
            <person name="Nishi S."/>
            <person name="Hori S."/>
            <person name="Arai W."/>
            <person name="Tsubouchi T."/>
            <person name="Morono Y."/>
            <person name="Uchiyama I."/>
            <person name="Ito T."/>
            <person name="Fujiyama A."/>
            <person name="Inagaki F."/>
            <person name="Takami H."/>
        </authorList>
    </citation>
    <scope>NUCLEOTIDE SEQUENCE</scope>
    <source>
        <strain evidence="1">Expedition CK06-06</strain>
    </source>
</reference>